<proteinExistence type="predicted"/>
<evidence type="ECO:0000256" key="2">
    <source>
        <dbReference type="SAM" id="Phobius"/>
    </source>
</evidence>
<feature type="region of interest" description="Disordered" evidence="1">
    <location>
        <begin position="31"/>
        <end position="75"/>
    </location>
</feature>
<reference evidence="3" key="2">
    <citation type="submission" date="2021-04" db="EMBL/GenBank/DDBJ databases">
        <authorList>
            <person name="Gilroy R."/>
        </authorList>
    </citation>
    <scope>NUCLEOTIDE SEQUENCE</scope>
    <source>
        <strain evidence="3">G4-2901</strain>
    </source>
</reference>
<evidence type="ECO:0000313" key="3">
    <source>
        <dbReference type="EMBL" id="MBU3838352.1"/>
    </source>
</evidence>
<keyword evidence="2" id="KW-0472">Membrane</keyword>
<protein>
    <submittedName>
        <fullName evidence="3">Uncharacterized protein</fullName>
    </submittedName>
</protein>
<dbReference type="EMBL" id="JAHLFW010000073">
    <property type="protein sequence ID" value="MBU3838352.1"/>
    <property type="molecule type" value="Genomic_DNA"/>
</dbReference>
<evidence type="ECO:0000256" key="1">
    <source>
        <dbReference type="SAM" id="MobiDB-lite"/>
    </source>
</evidence>
<evidence type="ECO:0000313" key="4">
    <source>
        <dbReference type="Proteomes" id="UP000783796"/>
    </source>
</evidence>
<gene>
    <name evidence="3" type="ORF">H9777_08590</name>
</gene>
<dbReference type="AlphaFoldDB" id="A0A948TBP4"/>
<keyword evidence="2" id="KW-1133">Transmembrane helix</keyword>
<accession>A0A948TBP4</accession>
<reference evidence="3" key="1">
    <citation type="journal article" date="2021" name="PeerJ">
        <title>Extensive microbial diversity within the chicken gut microbiome revealed by metagenomics and culture.</title>
        <authorList>
            <person name="Gilroy R."/>
            <person name="Ravi A."/>
            <person name="Getino M."/>
            <person name="Pursley I."/>
            <person name="Horton D.L."/>
            <person name="Alikhan N.F."/>
            <person name="Baker D."/>
            <person name="Gharbi K."/>
            <person name="Hall N."/>
            <person name="Watson M."/>
            <person name="Adriaenssens E.M."/>
            <person name="Foster-Nyarko E."/>
            <person name="Jarju S."/>
            <person name="Secka A."/>
            <person name="Antonio M."/>
            <person name="Oren A."/>
            <person name="Chaudhuri R.R."/>
            <person name="La Ragione R."/>
            <person name="Hildebrand F."/>
            <person name="Pallen M.J."/>
        </authorList>
    </citation>
    <scope>NUCLEOTIDE SEQUENCE</scope>
    <source>
        <strain evidence="3">G4-2901</strain>
    </source>
</reference>
<sequence length="75" mass="8467">MLKIILATLIIVAVCIALLCVKILFKKNGRFPNTHVSGSKAMRERGIGCVQSQDREQRKTNPNAISERQKNEEEE</sequence>
<dbReference type="Proteomes" id="UP000783796">
    <property type="component" value="Unassembled WGS sequence"/>
</dbReference>
<keyword evidence="2" id="KW-0812">Transmembrane</keyword>
<name>A0A948TBP4_9BACT</name>
<organism evidence="3 4">
    <name type="scientific">Candidatus Phocaeicola faecigallinarum</name>
    <dbReference type="NCBI Taxonomy" id="2838732"/>
    <lineage>
        <taxon>Bacteria</taxon>
        <taxon>Pseudomonadati</taxon>
        <taxon>Bacteroidota</taxon>
        <taxon>Bacteroidia</taxon>
        <taxon>Bacteroidales</taxon>
        <taxon>Bacteroidaceae</taxon>
        <taxon>Phocaeicola</taxon>
    </lineage>
</organism>
<feature type="transmembrane region" description="Helical" evidence="2">
    <location>
        <begin position="6"/>
        <end position="25"/>
    </location>
</feature>
<comment type="caution">
    <text evidence="3">The sequence shown here is derived from an EMBL/GenBank/DDBJ whole genome shotgun (WGS) entry which is preliminary data.</text>
</comment>